<proteinExistence type="predicted"/>
<accession>A0A835Q4S6</accession>
<sequence length="298" mass="33030">MTNSKLADLASAKEIKREKPHTWMELHGKKKTRDFLSLYTEEPNFQPQHSRHGSQGVFMKTHDFLQPLETAEGEKTTKGPMERSMSAVEHVQSRETGTCIAGHVSVPTVKPEAGTCVVRSAPESKFERDSDTGAAFAFTFWDATSAAEDHWPTRGQRPSFAVSSPPSFGSLLSSRNNEFQDNKLLMDSASRFSKGFEEEDDEGDEFGKGEGSSHKEFTVKVDTKSSELKASTPRSKHSATEQRRRSKINERNAIRDMVVRGAPAIAIAAALSLAVEVFDVDFDFKGRLGMRLPSLSRS</sequence>
<name>A0A835Q4S6_VANPL</name>
<dbReference type="PANTHER" id="PTHR46412">
    <property type="entry name" value="BES1-INTERACTING MYC-LIKE PROTEIN"/>
    <property type="match status" value="1"/>
</dbReference>
<feature type="compositionally biased region" description="Basic and acidic residues" evidence="1">
    <location>
        <begin position="205"/>
        <end position="227"/>
    </location>
</feature>
<dbReference type="PANTHER" id="PTHR46412:SF19">
    <property type="entry name" value="BHLH DOMAIN-CONTAINING PROTEIN"/>
    <property type="match status" value="1"/>
</dbReference>
<reference evidence="2 3" key="1">
    <citation type="journal article" date="2020" name="Nat. Food">
        <title>A phased Vanilla planifolia genome enables genetic improvement of flavour and production.</title>
        <authorList>
            <person name="Hasing T."/>
            <person name="Tang H."/>
            <person name="Brym M."/>
            <person name="Khazi F."/>
            <person name="Huang T."/>
            <person name="Chambers A.H."/>
        </authorList>
    </citation>
    <scope>NUCLEOTIDE SEQUENCE [LARGE SCALE GENOMIC DNA]</scope>
    <source>
        <tissue evidence="2">Leaf</tissue>
    </source>
</reference>
<comment type="caution">
    <text evidence="2">The sequence shown here is derived from an EMBL/GenBank/DDBJ whole genome shotgun (WGS) entry which is preliminary data.</text>
</comment>
<dbReference type="InterPro" id="IPR027363">
    <property type="entry name" value="M1Pi_N"/>
</dbReference>
<feature type="compositionally biased region" description="Basic and acidic residues" evidence="1">
    <location>
        <begin position="238"/>
        <end position="249"/>
    </location>
</feature>
<dbReference type="GO" id="GO:0046983">
    <property type="term" value="F:protein dimerization activity"/>
    <property type="evidence" value="ECO:0007669"/>
    <property type="project" value="InterPro"/>
</dbReference>
<dbReference type="GO" id="GO:0006351">
    <property type="term" value="P:DNA-templated transcription"/>
    <property type="evidence" value="ECO:0007669"/>
    <property type="project" value="InterPro"/>
</dbReference>
<evidence type="ECO:0000313" key="2">
    <source>
        <dbReference type="EMBL" id="KAG0464698.1"/>
    </source>
</evidence>
<dbReference type="Proteomes" id="UP000639772">
    <property type="component" value="Chromosome 10"/>
</dbReference>
<evidence type="ECO:0000256" key="1">
    <source>
        <dbReference type="SAM" id="MobiDB-lite"/>
    </source>
</evidence>
<protein>
    <submittedName>
        <fullName evidence="2">Uncharacterized protein</fullName>
    </submittedName>
</protein>
<dbReference type="EMBL" id="JADCNM010000010">
    <property type="protein sequence ID" value="KAG0464698.1"/>
    <property type="molecule type" value="Genomic_DNA"/>
</dbReference>
<dbReference type="AlphaFoldDB" id="A0A835Q4S6"/>
<evidence type="ECO:0000313" key="3">
    <source>
        <dbReference type="Proteomes" id="UP000639772"/>
    </source>
</evidence>
<organism evidence="2 3">
    <name type="scientific">Vanilla planifolia</name>
    <name type="common">Vanilla</name>
    <dbReference type="NCBI Taxonomy" id="51239"/>
    <lineage>
        <taxon>Eukaryota</taxon>
        <taxon>Viridiplantae</taxon>
        <taxon>Streptophyta</taxon>
        <taxon>Embryophyta</taxon>
        <taxon>Tracheophyta</taxon>
        <taxon>Spermatophyta</taxon>
        <taxon>Magnoliopsida</taxon>
        <taxon>Liliopsida</taxon>
        <taxon>Asparagales</taxon>
        <taxon>Orchidaceae</taxon>
        <taxon>Vanilloideae</taxon>
        <taxon>Vanilleae</taxon>
        <taxon>Vanilla</taxon>
    </lineage>
</organism>
<gene>
    <name evidence="2" type="ORF">HPP92_018862</name>
</gene>
<dbReference type="InterPro" id="IPR044295">
    <property type="entry name" value="BIM1/2/3"/>
</dbReference>
<feature type="region of interest" description="Disordered" evidence="1">
    <location>
        <begin position="196"/>
        <end position="249"/>
    </location>
</feature>
<dbReference type="OrthoDB" id="690068at2759"/>
<dbReference type="Gene3D" id="1.20.120.420">
    <property type="entry name" value="translation initiation factor eif-2b, domain 1"/>
    <property type="match status" value="1"/>
</dbReference>
<dbReference type="GO" id="GO:0003700">
    <property type="term" value="F:DNA-binding transcription factor activity"/>
    <property type="evidence" value="ECO:0007669"/>
    <property type="project" value="InterPro"/>
</dbReference>